<organism evidence="1 2">
    <name type="scientific">Naumannella halotolerans</name>
    <dbReference type="NCBI Taxonomy" id="993414"/>
    <lineage>
        <taxon>Bacteria</taxon>
        <taxon>Bacillati</taxon>
        <taxon>Actinomycetota</taxon>
        <taxon>Actinomycetes</taxon>
        <taxon>Propionibacteriales</taxon>
        <taxon>Propionibacteriaceae</taxon>
        <taxon>Naumannella</taxon>
    </lineage>
</organism>
<dbReference type="InterPro" id="IPR023168">
    <property type="entry name" value="GatB_Yqey_C_2"/>
</dbReference>
<dbReference type="GO" id="GO:0016884">
    <property type="term" value="F:carbon-nitrogen ligase activity, with glutamine as amido-N-donor"/>
    <property type="evidence" value="ECO:0007669"/>
    <property type="project" value="InterPro"/>
</dbReference>
<dbReference type="InterPro" id="IPR003789">
    <property type="entry name" value="Asn/Gln_tRNA_amidoTrase-B-like"/>
</dbReference>
<proteinExistence type="predicted"/>
<dbReference type="Gene3D" id="1.10.1510.10">
    <property type="entry name" value="Uncharacterised protein YqeY/AIM41 PF09424, N-terminal domain"/>
    <property type="match status" value="1"/>
</dbReference>
<evidence type="ECO:0000313" key="1">
    <source>
        <dbReference type="EMBL" id="TDT29917.1"/>
    </source>
</evidence>
<reference evidence="1 2" key="1">
    <citation type="submission" date="2019-03" db="EMBL/GenBank/DDBJ databases">
        <title>Genomic Encyclopedia of Archaeal and Bacterial Type Strains, Phase II (KMG-II): from individual species to whole genera.</title>
        <authorList>
            <person name="Goeker M."/>
        </authorList>
    </citation>
    <scope>NUCLEOTIDE SEQUENCE [LARGE SCALE GENOMIC DNA]</scope>
    <source>
        <strain evidence="1 2">DSM 24323</strain>
    </source>
</reference>
<dbReference type="OrthoDB" id="5244551at2"/>
<dbReference type="RefSeq" id="WP_133755840.1">
    <property type="nucleotide sequence ID" value="NZ_SOAW01000003.1"/>
</dbReference>
<dbReference type="Gene3D" id="1.10.10.410">
    <property type="match status" value="1"/>
</dbReference>
<dbReference type="InterPro" id="IPR019004">
    <property type="entry name" value="YqeY/Aim41"/>
</dbReference>
<dbReference type="AlphaFoldDB" id="A0A4R7J0T4"/>
<dbReference type="Proteomes" id="UP000295371">
    <property type="component" value="Unassembled WGS sequence"/>
</dbReference>
<gene>
    <name evidence="1" type="ORF">CLV29_2940</name>
</gene>
<name>A0A4R7J0T4_9ACTN</name>
<accession>A0A4R7J0T4</accession>
<dbReference type="InterPro" id="IPR042184">
    <property type="entry name" value="YqeY/Aim41_N"/>
</dbReference>
<dbReference type="PANTHER" id="PTHR28055:SF1">
    <property type="entry name" value="ALTERED INHERITANCE OF MITOCHONDRIA PROTEIN 41, MITOCHONDRIAL"/>
    <property type="match status" value="1"/>
</dbReference>
<sequence>MAELKDQIRDDLKTAMKARDKQVTTVLRSVLATIGTEEVSGDAPRELTGDEELAIIRSEVKKRREAAEGFTAGGRTESAESELAEAKILGRYLPAALSEDELDALVAAEVSAAAAELGEQPGMKQMGQIVRAVNEKAHGRAEGKVVAAKVRAALQ</sequence>
<evidence type="ECO:0008006" key="3">
    <source>
        <dbReference type="Google" id="ProtNLM"/>
    </source>
</evidence>
<dbReference type="EMBL" id="SOAW01000003">
    <property type="protein sequence ID" value="TDT29917.1"/>
    <property type="molecule type" value="Genomic_DNA"/>
</dbReference>
<evidence type="ECO:0000313" key="2">
    <source>
        <dbReference type="Proteomes" id="UP000295371"/>
    </source>
</evidence>
<dbReference type="SUPFAM" id="SSF89095">
    <property type="entry name" value="GatB/YqeY motif"/>
    <property type="match status" value="1"/>
</dbReference>
<dbReference type="PANTHER" id="PTHR28055">
    <property type="entry name" value="ALTERED INHERITANCE OF MITOCHONDRIA PROTEIN 41, MITOCHONDRIAL"/>
    <property type="match status" value="1"/>
</dbReference>
<protein>
    <recommendedName>
        <fullName evidence="3">Glutamyl-tRNA amidotransferase</fullName>
    </recommendedName>
</protein>
<dbReference type="Pfam" id="PF09424">
    <property type="entry name" value="YqeY"/>
    <property type="match status" value="1"/>
</dbReference>
<keyword evidence="2" id="KW-1185">Reference proteome</keyword>
<comment type="caution">
    <text evidence="1">The sequence shown here is derived from an EMBL/GenBank/DDBJ whole genome shotgun (WGS) entry which is preliminary data.</text>
</comment>